<accession>A0A3B0PDT2</accession>
<evidence type="ECO:0000256" key="1">
    <source>
        <dbReference type="SAM" id="Phobius"/>
    </source>
</evidence>
<sequence length="61" mass="7612">MPVILIAISIPYFFLNLNDFIFVKKTFYYYREKIKRNDFSVPTYIKNLYLKLIKRQARRTW</sequence>
<gene>
    <name evidence="2" type="ORF">NCTC10135_00158</name>
</gene>
<dbReference type="Proteomes" id="UP000259864">
    <property type="component" value="Chromosome 1"/>
</dbReference>
<dbReference type="EMBL" id="LS991949">
    <property type="protein sequence ID" value="SYV89666.1"/>
    <property type="molecule type" value="Genomic_DNA"/>
</dbReference>
<proteinExistence type="predicted"/>
<organism evidence="2 3">
    <name type="scientific">Metamycoplasma alkalescens</name>
    <dbReference type="NCBI Taxonomy" id="45363"/>
    <lineage>
        <taxon>Bacteria</taxon>
        <taxon>Bacillati</taxon>
        <taxon>Mycoplasmatota</taxon>
        <taxon>Mycoplasmoidales</taxon>
        <taxon>Metamycoplasmataceae</taxon>
        <taxon>Metamycoplasma</taxon>
    </lineage>
</organism>
<keyword evidence="1" id="KW-1133">Transmembrane helix</keyword>
<name>A0A3B0PDT2_9BACT</name>
<reference evidence="3" key="1">
    <citation type="submission" date="2018-06" db="EMBL/GenBank/DDBJ databases">
        <authorList>
            <consortium name="Pathogen Informatics"/>
        </authorList>
    </citation>
    <scope>NUCLEOTIDE SEQUENCE [LARGE SCALE GENOMIC DNA]</scope>
    <source>
        <strain evidence="3">NCTC10135</strain>
    </source>
</reference>
<dbReference type="AlphaFoldDB" id="A0A3B0PDT2"/>
<keyword evidence="1" id="KW-0812">Transmembrane</keyword>
<protein>
    <submittedName>
        <fullName evidence="2">Uncharacterized protein</fullName>
    </submittedName>
</protein>
<feature type="non-terminal residue" evidence="2">
    <location>
        <position position="61"/>
    </location>
</feature>
<keyword evidence="1" id="KW-0472">Membrane</keyword>
<evidence type="ECO:0000313" key="2">
    <source>
        <dbReference type="EMBL" id="SYV89666.1"/>
    </source>
</evidence>
<feature type="transmembrane region" description="Helical" evidence="1">
    <location>
        <begin position="6"/>
        <end position="23"/>
    </location>
</feature>
<dbReference type="KEGG" id="mala:NCTC10135_00158"/>
<evidence type="ECO:0000313" key="3">
    <source>
        <dbReference type="Proteomes" id="UP000259864"/>
    </source>
</evidence>